<dbReference type="Gene3D" id="1.20.120.160">
    <property type="entry name" value="HPT domain"/>
    <property type="match status" value="1"/>
</dbReference>
<gene>
    <name evidence="1" type="ORF">DSM02_3330</name>
</gene>
<dbReference type="Proteomes" id="UP000289859">
    <property type="component" value="Unassembled WGS sequence"/>
</dbReference>
<name>A0A4Q0NW52_9FLAO</name>
<evidence type="ECO:0000313" key="1">
    <source>
        <dbReference type="EMBL" id="RXG15788.1"/>
    </source>
</evidence>
<comment type="caution">
    <text evidence="1">The sequence shown here is derived from an EMBL/GenBank/DDBJ whole genome shotgun (WGS) entry which is preliminary data.</text>
</comment>
<dbReference type="AlphaFoldDB" id="A0A4Q0NW52"/>
<dbReference type="RefSeq" id="WP_128766618.1">
    <property type="nucleotide sequence ID" value="NZ_JBHUOO010000022.1"/>
</dbReference>
<evidence type="ECO:0008006" key="3">
    <source>
        <dbReference type="Google" id="ProtNLM"/>
    </source>
</evidence>
<reference evidence="1 2" key="1">
    <citation type="submission" date="2018-07" db="EMBL/GenBank/DDBJ databases">
        <title>Leeuwenhoekiella genomics.</title>
        <authorList>
            <person name="Tahon G."/>
            <person name="Willems A."/>
        </authorList>
    </citation>
    <scope>NUCLEOTIDE SEQUENCE [LARGE SCALE GENOMIC DNA]</scope>
    <source>
        <strain evidence="1 2">LMG 29608</strain>
    </source>
</reference>
<accession>A0A4Q0NW52</accession>
<dbReference type="InterPro" id="IPR036641">
    <property type="entry name" value="HPT_dom_sf"/>
</dbReference>
<proteinExistence type="predicted"/>
<dbReference type="EMBL" id="QOVK01000020">
    <property type="protein sequence ID" value="RXG15788.1"/>
    <property type="molecule type" value="Genomic_DNA"/>
</dbReference>
<sequence length="244" mass="27294">MNEALKHIILVTTDSDAVAAFNTYLNPNAVTLSNFASGMGAIQYIKQIGEADLLILEENIKPLGAVQTIHYLIDNMNYSGSILILSDSGVSEIQTDEGAFEVLKKGFDKPDLDWVLSLLSENKEQRVELNSKPYSLSYLSDLSDGDEAFIFESLKIFNESVGKNISEIEELFGKEHYKEVSNLAHNIKPSFEMLENNLGSTICDELAHTQVDSSKAEQVDLLKKEYLKIQECLKEDFPDLFKTV</sequence>
<keyword evidence="2" id="KW-1185">Reference proteome</keyword>
<dbReference type="SUPFAM" id="SSF47226">
    <property type="entry name" value="Histidine-containing phosphotransfer domain, HPT domain"/>
    <property type="match status" value="1"/>
</dbReference>
<organism evidence="1 2">
    <name type="scientific">Leeuwenhoekiella polynyae</name>
    <dbReference type="NCBI Taxonomy" id="1550906"/>
    <lineage>
        <taxon>Bacteria</taxon>
        <taxon>Pseudomonadati</taxon>
        <taxon>Bacteroidota</taxon>
        <taxon>Flavobacteriia</taxon>
        <taxon>Flavobacteriales</taxon>
        <taxon>Flavobacteriaceae</taxon>
        <taxon>Leeuwenhoekiella</taxon>
    </lineage>
</organism>
<dbReference type="OrthoDB" id="1451187at2"/>
<dbReference type="GO" id="GO:0000160">
    <property type="term" value="P:phosphorelay signal transduction system"/>
    <property type="evidence" value="ECO:0007669"/>
    <property type="project" value="InterPro"/>
</dbReference>
<evidence type="ECO:0000313" key="2">
    <source>
        <dbReference type="Proteomes" id="UP000289859"/>
    </source>
</evidence>
<protein>
    <recommendedName>
        <fullName evidence="3">Hpt domain-containing protein</fullName>
    </recommendedName>
</protein>